<dbReference type="Pfam" id="PF13613">
    <property type="entry name" value="HTH_Tnp_4"/>
    <property type="match status" value="1"/>
</dbReference>
<evidence type="ECO:0000313" key="3">
    <source>
        <dbReference type="EMBL" id="GBC62002.1"/>
    </source>
</evidence>
<dbReference type="RefSeq" id="WP_124329220.1">
    <property type="nucleotide sequence ID" value="NZ_BEXT01000001.1"/>
</dbReference>
<reference evidence="4" key="2">
    <citation type="submission" date="2019-01" db="EMBL/GenBank/DDBJ databases">
        <title>Genome sequence of Desulfonema ishimotonii strain Tokyo 01.</title>
        <authorList>
            <person name="Fukui M."/>
        </authorList>
    </citation>
    <scope>NUCLEOTIDE SEQUENCE [LARGE SCALE GENOMIC DNA]</scope>
    <source>
        <strain evidence="4">Tokyo 01</strain>
    </source>
</reference>
<evidence type="ECO:0000313" key="4">
    <source>
        <dbReference type="Proteomes" id="UP000288096"/>
    </source>
</evidence>
<evidence type="ECO:0000259" key="2">
    <source>
        <dbReference type="Pfam" id="PF13613"/>
    </source>
</evidence>
<proteinExistence type="predicted"/>
<dbReference type="InterPro" id="IPR027805">
    <property type="entry name" value="Transposase_HTH_dom"/>
</dbReference>
<reference evidence="4" key="1">
    <citation type="submission" date="2017-11" db="EMBL/GenBank/DDBJ databases">
        <authorList>
            <person name="Watanabe M."/>
            <person name="Kojima H."/>
        </authorList>
    </citation>
    <scope>NUCLEOTIDE SEQUENCE [LARGE SCALE GENOMIC DNA]</scope>
    <source>
        <strain evidence="4">Tokyo 01</strain>
    </source>
</reference>
<dbReference type="OrthoDB" id="5625347at2"/>
<comment type="caution">
    <text evidence="3">The sequence shown here is derived from an EMBL/GenBank/DDBJ whole genome shotgun (WGS) entry which is preliminary data.</text>
</comment>
<organism evidence="3 4">
    <name type="scientific">Desulfonema ishimotonii</name>
    <dbReference type="NCBI Taxonomy" id="45657"/>
    <lineage>
        <taxon>Bacteria</taxon>
        <taxon>Pseudomonadati</taxon>
        <taxon>Thermodesulfobacteriota</taxon>
        <taxon>Desulfobacteria</taxon>
        <taxon>Desulfobacterales</taxon>
        <taxon>Desulfococcaceae</taxon>
        <taxon>Desulfonema</taxon>
    </lineage>
</organism>
<sequence>MSATFSIRDSRQLKALTGTSEEQFEKLKEKFSEFYEELRRKAYEEAVERGERKRKRGGGRKGVLPTIEDKLLFLLYYLKNYPTFDVLSSIFNMSRSKACENIHNLFPVLHETLSRIGVLPHREFANVEEMRKVFENIEQIIIDATERPHHRPKNNEKQSSMYSGKKKNMP</sequence>
<gene>
    <name evidence="3" type="ORF">DENIS_2965</name>
</gene>
<accession>A0A401FYB8</accession>
<feature type="region of interest" description="Disordered" evidence="1">
    <location>
        <begin position="144"/>
        <end position="170"/>
    </location>
</feature>
<feature type="domain" description="Transposase Helix-turn-helix" evidence="2">
    <location>
        <begin position="64"/>
        <end position="114"/>
    </location>
</feature>
<dbReference type="Proteomes" id="UP000288096">
    <property type="component" value="Unassembled WGS sequence"/>
</dbReference>
<name>A0A401FYB8_9BACT</name>
<dbReference type="AlphaFoldDB" id="A0A401FYB8"/>
<dbReference type="EMBL" id="BEXT01000001">
    <property type="protein sequence ID" value="GBC62002.1"/>
    <property type="molecule type" value="Genomic_DNA"/>
</dbReference>
<protein>
    <submittedName>
        <fullName evidence="3">DDE transposase family protein</fullName>
    </submittedName>
</protein>
<keyword evidence="4" id="KW-1185">Reference proteome</keyword>
<evidence type="ECO:0000256" key="1">
    <source>
        <dbReference type="SAM" id="MobiDB-lite"/>
    </source>
</evidence>